<dbReference type="GO" id="GO:0016787">
    <property type="term" value="F:hydrolase activity"/>
    <property type="evidence" value="ECO:0007669"/>
    <property type="project" value="UniProtKB-KW"/>
</dbReference>
<dbReference type="PANTHER" id="PTHR36451">
    <property type="entry name" value="PAPS-DEPENDENT SULFOTRANSFERASE STF3"/>
    <property type="match status" value="1"/>
</dbReference>
<name>A0ABQ7FY80_DUNSA</name>
<dbReference type="Gene3D" id="3.40.50.300">
    <property type="entry name" value="P-loop containing nucleotide triphosphate hydrolases"/>
    <property type="match status" value="1"/>
</dbReference>
<keyword evidence="2" id="KW-1185">Reference proteome</keyword>
<comment type="caution">
    <text evidence="1">The sequence shown here is derived from an EMBL/GenBank/DDBJ whole genome shotgun (WGS) entry which is preliminary data.</text>
</comment>
<dbReference type="InterPro" id="IPR027417">
    <property type="entry name" value="P-loop_NTPase"/>
</dbReference>
<keyword evidence="1" id="KW-0378">Hydrolase</keyword>
<protein>
    <submittedName>
        <fullName evidence="1">P-loop containing nucleoside triphosphate hydrolase protein</fullName>
    </submittedName>
</protein>
<dbReference type="Pfam" id="PF13469">
    <property type="entry name" value="Sulfotransfer_3"/>
    <property type="match status" value="1"/>
</dbReference>
<organism evidence="1 2">
    <name type="scientific">Dunaliella salina</name>
    <name type="common">Green alga</name>
    <name type="synonym">Protococcus salinus</name>
    <dbReference type="NCBI Taxonomy" id="3046"/>
    <lineage>
        <taxon>Eukaryota</taxon>
        <taxon>Viridiplantae</taxon>
        <taxon>Chlorophyta</taxon>
        <taxon>core chlorophytes</taxon>
        <taxon>Chlorophyceae</taxon>
        <taxon>CS clade</taxon>
        <taxon>Chlamydomonadales</taxon>
        <taxon>Dunaliellaceae</taxon>
        <taxon>Dunaliella</taxon>
    </lineage>
</organism>
<evidence type="ECO:0000313" key="1">
    <source>
        <dbReference type="EMBL" id="KAF5827302.1"/>
    </source>
</evidence>
<dbReference type="InterPro" id="IPR052736">
    <property type="entry name" value="Stf3_sulfotransferase"/>
</dbReference>
<evidence type="ECO:0000313" key="2">
    <source>
        <dbReference type="Proteomes" id="UP000815325"/>
    </source>
</evidence>
<dbReference type="EMBL" id="MU070537">
    <property type="protein sequence ID" value="KAF5827302.1"/>
    <property type="molecule type" value="Genomic_DNA"/>
</dbReference>
<dbReference type="SUPFAM" id="SSF52540">
    <property type="entry name" value="P-loop containing nucleoside triphosphate hydrolases"/>
    <property type="match status" value="1"/>
</dbReference>
<proteinExistence type="predicted"/>
<dbReference type="Proteomes" id="UP000815325">
    <property type="component" value="Unassembled WGS sequence"/>
</dbReference>
<accession>A0ABQ7FY80</accession>
<sequence>FAGGASYYLPLVFPREEPRLRPFLTLRHSDPPSFSAWRDAFLWFMQKVTYRDSITRPLPGGRKGSPRPLLIKSPVHVGRMHLWLKMFPQARYIYIHRNPVEVFQSAAHMADTYYWYTYLQSPSHEELTQFILRQYEILFSEYTQYKDAVPDQHLIQVSFEELEADPLGTLRKIYDRFGWSSRFEAMVPRFTAYCKEGLKDFKRNQHNRLSPEMEACVRHRWGDSFKMFGYSC</sequence>
<feature type="non-terminal residue" evidence="1">
    <location>
        <position position="1"/>
    </location>
</feature>
<reference evidence="1" key="1">
    <citation type="submission" date="2017-08" db="EMBL/GenBank/DDBJ databases">
        <authorList>
            <person name="Polle J.E."/>
            <person name="Barry K."/>
            <person name="Cushman J."/>
            <person name="Schmutz J."/>
            <person name="Tran D."/>
            <person name="Hathwaick L.T."/>
            <person name="Yim W.C."/>
            <person name="Jenkins J."/>
            <person name="Mckie-Krisberg Z.M."/>
            <person name="Prochnik S."/>
            <person name="Lindquist E."/>
            <person name="Dockter R.B."/>
            <person name="Adam C."/>
            <person name="Molina H."/>
            <person name="Bunkerborg J."/>
            <person name="Jin E."/>
            <person name="Buchheim M."/>
            <person name="Magnuson J."/>
        </authorList>
    </citation>
    <scope>NUCLEOTIDE SEQUENCE</scope>
    <source>
        <strain evidence="1">CCAP 19/18</strain>
    </source>
</reference>
<gene>
    <name evidence="1" type="ORF">DUNSADRAFT_979</name>
</gene>
<dbReference type="PANTHER" id="PTHR36451:SF1">
    <property type="entry name" value="OMEGA-HYDROXY-BETA-DIHYDROMENAQUINONE-9 SULFOTRANSFERASE STF3"/>
    <property type="match status" value="1"/>
</dbReference>